<dbReference type="AlphaFoldDB" id="A0AAD9WG01"/>
<sequence length="490" mass="52692">MDFRNSETAVMDHMAVRDKLETDTAAEVMKIDTKSAGPKIGTGGEIEAAKYSWAEMLVDIGSSAASSSTPAAITKNSRTKLSSNEFKAVPEFISAHRVSIPMYTGPAVQPEAGFSQVNVPMTAMSLSKPQTLKIRKPQCFVDMRNVGNAPALAAPKANHLDVVHPGRAQMPVPDIEAHLLSQPVQSLRGCTSIETSRSTKTRPSDFNQTPGADDFEGNICAKKVHKTNGWGDVVDYWETVDAKIQDGDAGAGRDSNQGWPWDPAQAAPAVLSKAAKQGWDELGIADGNDSKRSIAASSLITSNEYYNSGESVRPAARPPTKAPTSTVKIIRPSFRAGKSSSPDRSRPQTIVSLSNDKSLITEKPPIPRNLVRMGDWFTPSSVQPSVKNSPSRQCKLHILSPSSPSNLKNSSPPALESSLSKFKAAAGIAAWRALPAGLAFEDKVAAQAADRKVHDPNFKAPVIKETYRKVFISADTFSRTIVARSVNFIE</sequence>
<dbReference type="EMBL" id="JAUBYV010000002">
    <property type="protein sequence ID" value="KAK2628758.1"/>
    <property type="molecule type" value="Genomic_DNA"/>
</dbReference>
<evidence type="ECO:0000256" key="1">
    <source>
        <dbReference type="SAM" id="MobiDB-lite"/>
    </source>
</evidence>
<organism evidence="2 3">
    <name type="scientific">Diplocarpon rosae</name>
    <dbReference type="NCBI Taxonomy" id="946125"/>
    <lineage>
        <taxon>Eukaryota</taxon>
        <taxon>Fungi</taxon>
        <taxon>Dikarya</taxon>
        <taxon>Ascomycota</taxon>
        <taxon>Pezizomycotina</taxon>
        <taxon>Leotiomycetes</taxon>
        <taxon>Helotiales</taxon>
        <taxon>Drepanopezizaceae</taxon>
        <taxon>Diplocarpon</taxon>
    </lineage>
</organism>
<gene>
    <name evidence="2" type="ORF">QTJ16_001861</name>
</gene>
<accession>A0AAD9WG01</accession>
<keyword evidence="3" id="KW-1185">Reference proteome</keyword>
<proteinExistence type="predicted"/>
<feature type="region of interest" description="Disordered" evidence="1">
    <location>
        <begin position="331"/>
        <end position="350"/>
    </location>
</feature>
<feature type="region of interest" description="Disordered" evidence="1">
    <location>
        <begin position="194"/>
        <end position="213"/>
    </location>
</feature>
<protein>
    <submittedName>
        <fullName evidence="2">Uncharacterized protein</fullName>
    </submittedName>
</protein>
<dbReference type="Proteomes" id="UP001285354">
    <property type="component" value="Unassembled WGS sequence"/>
</dbReference>
<name>A0AAD9WG01_9HELO</name>
<evidence type="ECO:0000313" key="2">
    <source>
        <dbReference type="EMBL" id="KAK2628758.1"/>
    </source>
</evidence>
<comment type="caution">
    <text evidence="2">The sequence shown here is derived from an EMBL/GenBank/DDBJ whole genome shotgun (WGS) entry which is preliminary data.</text>
</comment>
<reference evidence="2" key="1">
    <citation type="submission" date="2023-06" db="EMBL/GenBank/DDBJ databases">
        <title>Draft genome of Marssonina rosae.</title>
        <authorList>
            <person name="Cheng Q."/>
        </authorList>
    </citation>
    <scope>NUCLEOTIDE SEQUENCE</scope>
    <source>
        <strain evidence="2">R4</strain>
    </source>
</reference>
<evidence type="ECO:0000313" key="3">
    <source>
        <dbReference type="Proteomes" id="UP001285354"/>
    </source>
</evidence>